<evidence type="ECO:0000313" key="2">
    <source>
        <dbReference type="EMBL" id="KAJ1179698.1"/>
    </source>
</evidence>
<organism evidence="2 3">
    <name type="scientific">Pleurodeles waltl</name>
    <name type="common">Iberian ribbed newt</name>
    <dbReference type="NCBI Taxonomy" id="8319"/>
    <lineage>
        <taxon>Eukaryota</taxon>
        <taxon>Metazoa</taxon>
        <taxon>Chordata</taxon>
        <taxon>Craniata</taxon>
        <taxon>Vertebrata</taxon>
        <taxon>Euteleostomi</taxon>
        <taxon>Amphibia</taxon>
        <taxon>Batrachia</taxon>
        <taxon>Caudata</taxon>
        <taxon>Salamandroidea</taxon>
        <taxon>Salamandridae</taxon>
        <taxon>Pleurodelinae</taxon>
        <taxon>Pleurodeles</taxon>
    </lineage>
</organism>
<evidence type="ECO:0000256" key="1">
    <source>
        <dbReference type="SAM" id="MobiDB-lite"/>
    </source>
</evidence>
<dbReference type="EMBL" id="JANPWB010000006">
    <property type="protein sequence ID" value="KAJ1179698.1"/>
    <property type="molecule type" value="Genomic_DNA"/>
</dbReference>
<comment type="caution">
    <text evidence="2">The sequence shown here is derived from an EMBL/GenBank/DDBJ whole genome shotgun (WGS) entry which is preliminary data.</text>
</comment>
<keyword evidence="3" id="KW-1185">Reference proteome</keyword>
<protein>
    <submittedName>
        <fullName evidence="2">Uncharacterized protein</fullName>
    </submittedName>
</protein>
<gene>
    <name evidence="2" type="ORF">NDU88_004932</name>
</gene>
<feature type="region of interest" description="Disordered" evidence="1">
    <location>
        <begin position="75"/>
        <end position="143"/>
    </location>
</feature>
<dbReference type="AlphaFoldDB" id="A0AAV7TTC6"/>
<accession>A0AAV7TTC6</accession>
<proteinExistence type="predicted"/>
<evidence type="ECO:0000313" key="3">
    <source>
        <dbReference type="Proteomes" id="UP001066276"/>
    </source>
</evidence>
<dbReference type="Proteomes" id="UP001066276">
    <property type="component" value="Chromosome 3_2"/>
</dbReference>
<sequence length="143" mass="16105">MSYRRPLPRLGHTILMFAERILFKESKYSVLALPPQRPLKKILDSSRFCPEDEIFFGWRLLRVLEATSATSAYCISTSSSQPSKRSVPGNHLGSELLPRSSVKLPEPQRPSEKRPAQHPRQPSTTSETARGGCFRIPLSDEIA</sequence>
<reference evidence="2" key="1">
    <citation type="journal article" date="2022" name="bioRxiv">
        <title>Sequencing and chromosome-scale assembly of the giantPleurodeles waltlgenome.</title>
        <authorList>
            <person name="Brown T."/>
            <person name="Elewa A."/>
            <person name="Iarovenko S."/>
            <person name="Subramanian E."/>
            <person name="Araus A.J."/>
            <person name="Petzold A."/>
            <person name="Susuki M."/>
            <person name="Suzuki K.-i.T."/>
            <person name="Hayashi T."/>
            <person name="Toyoda A."/>
            <person name="Oliveira C."/>
            <person name="Osipova E."/>
            <person name="Leigh N.D."/>
            <person name="Simon A."/>
            <person name="Yun M.H."/>
        </authorList>
    </citation>
    <scope>NUCLEOTIDE SEQUENCE</scope>
    <source>
        <strain evidence="2">20211129_DDA</strain>
        <tissue evidence="2">Liver</tissue>
    </source>
</reference>
<name>A0AAV7TTC6_PLEWA</name>
<feature type="compositionally biased region" description="Polar residues" evidence="1">
    <location>
        <begin position="75"/>
        <end position="84"/>
    </location>
</feature>